<evidence type="ECO:0000256" key="1">
    <source>
        <dbReference type="ARBA" id="ARBA00022729"/>
    </source>
</evidence>
<dbReference type="RefSeq" id="WP_307235741.1">
    <property type="nucleotide sequence ID" value="NZ_JAUSVF010000003.1"/>
</dbReference>
<dbReference type="InterPro" id="IPR022456">
    <property type="entry name" value="PQQ_b_propeller"/>
</dbReference>
<dbReference type="NCBIfam" id="TIGR03866">
    <property type="entry name" value="PQQ_ABC_repeats"/>
    <property type="match status" value="1"/>
</dbReference>
<dbReference type="Gene3D" id="2.130.10.10">
    <property type="entry name" value="YVTN repeat-like/Quinoprotein amine dehydrogenase"/>
    <property type="match status" value="2"/>
</dbReference>
<evidence type="ECO:0000256" key="2">
    <source>
        <dbReference type="SAM" id="SignalP"/>
    </source>
</evidence>
<sequence length="325" mass="34855">MRRGLFVLLAGFAATGLQPTPAAAYMVYVSNEKDNTVTVVDSDTKEVVRTIEVGQRPRGITISHDGKFVYLCASDDDTIEIIDTATHAIVGSLPSGPDPELFVLSPDGTTLYVANEDDNLVTVIDLESKHVKAEVPVGVEPEGMGISPDGKSLVNTSETTNMAHFIDTATNEITDNVLVDSRPRFAEFKPDNSEIWVSAEIGGTVTVIDNATREVKHKITFAIPGLRAEAIQPVGIRITADGKKAYIALGPANRVAVVNAESYEVESYVLVGQRVWQLAFTPDQKTIISTNGVSNDITFIDVATDEPVQSVTVGAMPWGVVVSPN</sequence>
<name>A0ABU0BYG0_9HYPH</name>
<dbReference type="EMBL" id="JAUSVF010000003">
    <property type="protein sequence ID" value="MDQ0323294.1"/>
    <property type="molecule type" value="Genomic_DNA"/>
</dbReference>
<dbReference type="PANTHER" id="PTHR47197:SF3">
    <property type="entry name" value="DIHYDRO-HEME D1 DEHYDROGENASE"/>
    <property type="match status" value="1"/>
</dbReference>
<feature type="signal peptide" evidence="2">
    <location>
        <begin position="1"/>
        <end position="24"/>
    </location>
</feature>
<evidence type="ECO:0000313" key="5">
    <source>
        <dbReference type="Proteomes" id="UP001230207"/>
    </source>
</evidence>
<organism evidence="4 5">
    <name type="scientific">Pararhizobium capsulatum DSM 1112</name>
    <dbReference type="NCBI Taxonomy" id="1121113"/>
    <lineage>
        <taxon>Bacteria</taxon>
        <taxon>Pseudomonadati</taxon>
        <taxon>Pseudomonadota</taxon>
        <taxon>Alphaproteobacteria</taxon>
        <taxon>Hyphomicrobiales</taxon>
        <taxon>Rhizobiaceae</taxon>
        <taxon>Rhizobium/Agrobacterium group</taxon>
        <taxon>Pararhizobium</taxon>
    </lineage>
</organism>
<accession>A0ABU0BYG0</accession>
<dbReference type="InterPro" id="IPR011045">
    <property type="entry name" value="N2O_reductase_N"/>
</dbReference>
<feature type="domain" description="YNCE-like beta-propeller" evidence="3">
    <location>
        <begin position="69"/>
        <end position="162"/>
    </location>
</feature>
<reference evidence="4 5" key="1">
    <citation type="submission" date="2023-07" db="EMBL/GenBank/DDBJ databases">
        <title>Genomic Encyclopedia of Type Strains, Phase IV (KMG-IV): sequencing the most valuable type-strain genomes for metagenomic binning, comparative biology and taxonomic classification.</title>
        <authorList>
            <person name="Goeker M."/>
        </authorList>
    </citation>
    <scope>NUCLEOTIDE SEQUENCE [LARGE SCALE GENOMIC DNA]</scope>
    <source>
        <strain evidence="4 5">DSM 1112</strain>
    </source>
</reference>
<dbReference type="PANTHER" id="PTHR47197">
    <property type="entry name" value="PROTEIN NIRF"/>
    <property type="match status" value="1"/>
</dbReference>
<proteinExistence type="predicted"/>
<keyword evidence="5" id="KW-1185">Reference proteome</keyword>
<dbReference type="Proteomes" id="UP001230207">
    <property type="component" value="Unassembled WGS sequence"/>
</dbReference>
<evidence type="ECO:0000259" key="3">
    <source>
        <dbReference type="Pfam" id="PF21783"/>
    </source>
</evidence>
<dbReference type="InterPro" id="IPR011964">
    <property type="entry name" value="YVTN_b-propeller_repeat"/>
</dbReference>
<dbReference type="Pfam" id="PF21783">
    <property type="entry name" value="YNCE"/>
    <property type="match status" value="1"/>
</dbReference>
<evidence type="ECO:0000313" key="4">
    <source>
        <dbReference type="EMBL" id="MDQ0323294.1"/>
    </source>
</evidence>
<comment type="caution">
    <text evidence="4">The sequence shown here is derived from an EMBL/GenBank/DDBJ whole genome shotgun (WGS) entry which is preliminary data.</text>
</comment>
<dbReference type="InterPro" id="IPR051200">
    <property type="entry name" value="Host-pathogen_enzymatic-act"/>
</dbReference>
<dbReference type="InterPro" id="IPR015943">
    <property type="entry name" value="WD40/YVTN_repeat-like_dom_sf"/>
</dbReference>
<dbReference type="NCBIfam" id="TIGR02276">
    <property type="entry name" value="beta_rpt_yvtn"/>
    <property type="match status" value="3"/>
</dbReference>
<keyword evidence="1 2" id="KW-0732">Signal</keyword>
<dbReference type="SUPFAM" id="SSF50974">
    <property type="entry name" value="Nitrous oxide reductase, N-terminal domain"/>
    <property type="match status" value="1"/>
</dbReference>
<feature type="chain" id="PRO_5045449393" evidence="2">
    <location>
        <begin position="25"/>
        <end position="325"/>
    </location>
</feature>
<gene>
    <name evidence="4" type="ORF">QO002_005500</name>
</gene>
<dbReference type="InterPro" id="IPR048433">
    <property type="entry name" value="YNCE-like_beta-prop"/>
</dbReference>
<protein>
    <submittedName>
        <fullName evidence="4">PQQ-dependent catabolism-associated beta-propeller protein</fullName>
    </submittedName>
</protein>